<evidence type="ECO:0000313" key="3">
    <source>
        <dbReference type="EMBL" id="MEK0083193.1"/>
    </source>
</evidence>
<name>A0ABU8XRZ7_9PROT</name>
<dbReference type="PANTHER" id="PTHR34606:SF15">
    <property type="entry name" value="BON DOMAIN-CONTAINING PROTEIN"/>
    <property type="match status" value="1"/>
</dbReference>
<reference evidence="3 4" key="1">
    <citation type="submission" date="2024-01" db="EMBL/GenBank/DDBJ databases">
        <title>Multi-omics insights into the function and evolution of sodium benzoate biodegradation pathways in Benzoatithermus flavus gen. nov., sp. nov. from hot spring.</title>
        <authorList>
            <person name="Hu C.-J."/>
            <person name="Li W.-J."/>
        </authorList>
    </citation>
    <scope>NUCLEOTIDE SEQUENCE [LARGE SCALE GENOMIC DNA]</scope>
    <source>
        <strain evidence="3 4">SYSU G07066</strain>
    </source>
</reference>
<evidence type="ECO:0000256" key="1">
    <source>
        <dbReference type="SAM" id="MobiDB-lite"/>
    </source>
</evidence>
<evidence type="ECO:0000259" key="2">
    <source>
        <dbReference type="PROSITE" id="PS50914"/>
    </source>
</evidence>
<organism evidence="3 4">
    <name type="scientific">Benzoatithermus flavus</name>
    <dbReference type="NCBI Taxonomy" id="3108223"/>
    <lineage>
        <taxon>Bacteria</taxon>
        <taxon>Pseudomonadati</taxon>
        <taxon>Pseudomonadota</taxon>
        <taxon>Alphaproteobacteria</taxon>
        <taxon>Geminicoccales</taxon>
        <taxon>Geminicoccaceae</taxon>
        <taxon>Benzoatithermus</taxon>
    </lineage>
</organism>
<feature type="compositionally biased region" description="Basic and acidic residues" evidence="1">
    <location>
        <begin position="31"/>
        <end position="40"/>
    </location>
</feature>
<dbReference type="Proteomes" id="UP001375743">
    <property type="component" value="Unassembled WGS sequence"/>
</dbReference>
<feature type="domain" description="BON" evidence="2">
    <location>
        <begin position="77"/>
        <end position="145"/>
    </location>
</feature>
<feature type="region of interest" description="Disordered" evidence="1">
    <location>
        <begin position="1"/>
        <end position="45"/>
    </location>
</feature>
<comment type="caution">
    <text evidence="3">The sequence shown here is derived from an EMBL/GenBank/DDBJ whole genome shotgun (WGS) entry which is preliminary data.</text>
</comment>
<dbReference type="RefSeq" id="WP_418159044.1">
    <property type="nucleotide sequence ID" value="NZ_JBBLZC010000007.1"/>
</dbReference>
<feature type="compositionally biased region" description="Basic and acidic residues" evidence="1">
    <location>
        <begin position="1"/>
        <end position="21"/>
    </location>
</feature>
<dbReference type="EMBL" id="JBBLZC010000007">
    <property type="protein sequence ID" value="MEK0083193.1"/>
    <property type="molecule type" value="Genomic_DNA"/>
</dbReference>
<gene>
    <name evidence="3" type="ORF">U1T56_08515</name>
</gene>
<proteinExistence type="predicted"/>
<keyword evidence="4" id="KW-1185">Reference proteome</keyword>
<feature type="region of interest" description="Disordered" evidence="1">
    <location>
        <begin position="57"/>
        <end position="78"/>
    </location>
</feature>
<dbReference type="PROSITE" id="PS50914">
    <property type="entry name" value="BON"/>
    <property type="match status" value="1"/>
</dbReference>
<dbReference type="PANTHER" id="PTHR34606">
    <property type="entry name" value="BON DOMAIN-CONTAINING PROTEIN"/>
    <property type="match status" value="1"/>
</dbReference>
<dbReference type="InterPro" id="IPR007055">
    <property type="entry name" value="BON_dom"/>
</dbReference>
<dbReference type="Pfam" id="PF04972">
    <property type="entry name" value="BON"/>
    <property type="match status" value="1"/>
</dbReference>
<dbReference type="InterPro" id="IPR051686">
    <property type="entry name" value="Lipoprotein_DolP"/>
</dbReference>
<feature type="compositionally biased region" description="Low complexity" evidence="1">
    <location>
        <begin position="196"/>
        <end position="217"/>
    </location>
</feature>
<feature type="region of interest" description="Disordered" evidence="1">
    <location>
        <begin position="344"/>
        <end position="382"/>
    </location>
</feature>
<dbReference type="Gene3D" id="3.30.1340.30">
    <property type="match status" value="1"/>
</dbReference>
<sequence length="382" mass="40453">MASERGWRDEGDEGSRPHESWAEQSSGRFGGWREEGRGWGERGFWSGPAEWRRELYGDWSSEAGGHRGRGPRSYRRSDRRILEDVSDRLTDDPFVDASEIEVTAENGEVTLKGFVDDRGTRRRAEDLALEVPGIVHVQNNLRLRQQGTTATLGGYGTPVAAAYGLDATPSADAPKHGSTSGPATIEPAAAPQSEDTGSSSAARSEGTTTAATTAAATAGATAERAGAAMHTVAAVFDGRAEAERAAADLAGIGVPGSAVAIIRDDSAPVGTTSEPPQEERGFLASLAALFLPSEDQRSYEEGIRRGGVLVAARVEEARVEETMAVLESAGAIDLDERAGQWRATGWKQYEPLPGAEATPPGRGGRRARSYAAAHSEEASTRH</sequence>
<dbReference type="InterPro" id="IPR014004">
    <property type="entry name" value="Transpt-assoc_nodulatn_dom_bac"/>
</dbReference>
<accession>A0ABU8XRZ7</accession>
<feature type="region of interest" description="Disordered" evidence="1">
    <location>
        <begin position="167"/>
        <end position="217"/>
    </location>
</feature>
<dbReference type="SMART" id="SM00749">
    <property type="entry name" value="BON"/>
    <property type="match status" value="1"/>
</dbReference>
<evidence type="ECO:0000313" key="4">
    <source>
        <dbReference type="Proteomes" id="UP001375743"/>
    </source>
</evidence>
<protein>
    <submittedName>
        <fullName evidence="3">BON domain-containing protein</fullName>
    </submittedName>
</protein>